<dbReference type="EMBL" id="MLQQ01000001">
    <property type="protein sequence ID" value="OIJ15946.1"/>
    <property type="molecule type" value="Genomic_DNA"/>
</dbReference>
<dbReference type="AlphaFoldDB" id="A0A1S2LUC4"/>
<keyword evidence="2" id="KW-1185">Reference proteome</keyword>
<dbReference type="InterPro" id="IPR016195">
    <property type="entry name" value="Pol/histidinol_Pase-like"/>
</dbReference>
<sequence>MTCLQSFFVDLHIHLGATATGKPVKITASKSLTLESVLNESADVKGLDLIGIIDCHVPEILEQIEELIRIGELVENKQGGLCYKKKISFILGSEIEIYDRSCKGPIHVLVYFPYVSAMKEFSRWYSMRVKNITLSSQRIYEEGITLQKKVKELGGLFIPAHVFTPFKSLFGKGVKKSLSEVFIPELIDAVELGLSSDTNMADNIVELHTYTYLTNSDAHSLAKIAREYQKIKMEQPSFDELVKALKVEGERGIQCNYGLDPRLGKYYETTCENCFYHIQNEEVCPNCGHRHFVKGVATRIKELSMNKGEDVHDKRSRPPYVHQVPLQFIPKVGPKTLEKLRDYFKTDMNIIHNASKEQLQKIVSSKIADYILKAREGKLSVNTGGGGKYGKVKGN</sequence>
<organism evidence="1 2">
    <name type="scientific">Anaerobacillus arseniciselenatis</name>
    <dbReference type="NCBI Taxonomy" id="85682"/>
    <lineage>
        <taxon>Bacteria</taxon>
        <taxon>Bacillati</taxon>
        <taxon>Bacillota</taxon>
        <taxon>Bacilli</taxon>
        <taxon>Bacillales</taxon>
        <taxon>Bacillaceae</taxon>
        <taxon>Anaerobacillus</taxon>
    </lineage>
</organism>
<dbReference type="PANTHER" id="PTHR40084">
    <property type="entry name" value="PHOSPHOHYDROLASE, PHP FAMILY"/>
    <property type="match status" value="1"/>
</dbReference>
<accession>A0A1S2LUC4</accession>
<proteinExistence type="predicted"/>
<dbReference type="OrthoDB" id="9810135at2"/>
<dbReference type="PANTHER" id="PTHR40084:SF1">
    <property type="entry name" value="PHOSPHOTRANSFERASE"/>
    <property type="match status" value="1"/>
</dbReference>
<dbReference type="SUPFAM" id="SSF89550">
    <property type="entry name" value="PHP domain-like"/>
    <property type="match status" value="1"/>
</dbReference>
<name>A0A1S2LUC4_9BACI</name>
<dbReference type="Gene3D" id="3.20.20.140">
    <property type="entry name" value="Metal-dependent hydrolases"/>
    <property type="match status" value="1"/>
</dbReference>
<dbReference type="InterPro" id="IPR010994">
    <property type="entry name" value="RuvA_2-like"/>
</dbReference>
<dbReference type="Proteomes" id="UP000180098">
    <property type="component" value="Unassembled WGS sequence"/>
</dbReference>
<protein>
    <recommendedName>
        <fullName evidence="3">TIGR00375 family protein</fullName>
    </recommendedName>
</protein>
<dbReference type="CDD" id="cd19067">
    <property type="entry name" value="PfuEndoQ-like"/>
    <property type="match status" value="1"/>
</dbReference>
<evidence type="ECO:0000313" key="2">
    <source>
        <dbReference type="Proteomes" id="UP000180098"/>
    </source>
</evidence>
<evidence type="ECO:0008006" key="3">
    <source>
        <dbReference type="Google" id="ProtNLM"/>
    </source>
</evidence>
<dbReference type="Gene3D" id="1.10.150.20">
    <property type="entry name" value="5' to 3' exonuclease, C-terminal subdomain"/>
    <property type="match status" value="1"/>
</dbReference>
<evidence type="ECO:0000313" key="1">
    <source>
        <dbReference type="EMBL" id="OIJ15946.1"/>
    </source>
</evidence>
<reference evidence="1 2" key="1">
    <citation type="submission" date="2016-10" db="EMBL/GenBank/DDBJ databases">
        <title>Draft genome sequences of four alkaliphilic bacteria belonging to the Anaerobacillus genus.</title>
        <authorList>
            <person name="Bassil N.M."/>
            <person name="Lloyd J.R."/>
        </authorList>
    </citation>
    <scope>NUCLEOTIDE SEQUENCE [LARGE SCALE GENOMIC DNA]</scope>
    <source>
        <strain evidence="1 2">DSM 15340</strain>
    </source>
</reference>
<dbReference type="RefSeq" id="WP_071311871.1">
    <property type="nucleotide sequence ID" value="NZ_MLQQ01000001.1"/>
</dbReference>
<gene>
    <name evidence="1" type="ORF">BKP35_02880</name>
</gene>
<dbReference type="SUPFAM" id="SSF47781">
    <property type="entry name" value="RuvA domain 2-like"/>
    <property type="match status" value="1"/>
</dbReference>
<comment type="caution">
    <text evidence="1">The sequence shown here is derived from an EMBL/GenBank/DDBJ whole genome shotgun (WGS) entry which is preliminary data.</text>
</comment>